<feature type="transmembrane region" description="Helical" evidence="1">
    <location>
        <begin position="414"/>
        <end position="437"/>
    </location>
</feature>
<dbReference type="Proteomes" id="UP000287352">
    <property type="component" value="Unassembled WGS sequence"/>
</dbReference>
<feature type="transmembrane region" description="Helical" evidence="1">
    <location>
        <begin position="355"/>
        <end position="375"/>
    </location>
</feature>
<dbReference type="OrthoDB" id="139733at2"/>
<proteinExistence type="predicted"/>
<feature type="transmembrane region" description="Helical" evidence="1">
    <location>
        <begin position="20"/>
        <end position="42"/>
    </location>
</feature>
<dbReference type="RefSeq" id="WP_126579937.1">
    <property type="nucleotide sequence ID" value="NZ_BIFR01000001.1"/>
</dbReference>
<keyword evidence="1" id="KW-0472">Membrane</keyword>
<protein>
    <submittedName>
        <fullName evidence="2">Uncharacterized protein</fullName>
    </submittedName>
</protein>
<reference evidence="3" key="1">
    <citation type="submission" date="2018-12" db="EMBL/GenBank/DDBJ databases">
        <title>Tengunoibacter tsumagoiensis gen. nov., sp. nov., Dictyobacter kobayashii sp. nov., D. alpinus sp. nov., and D. joshuensis sp. nov. and description of Dictyobacteraceae fam. nov. within the order Ktedonobacterales isolated from Tengu-no-mugimeshi.</title>
        <authorList>
            <person name="Wang C.M."/>
            <person name="Zheng Y."/>
            <person name="Sakai Y."/>
            <person name="Toyoda A."/>
            <person name="Minakuchi Y."/>
            <person name="Abe K."/>
            <person name="Yokota A."/>
            <person name="Yabe S."/>
        </authorList>
    </citation>
    <scope>NUCLEOTIDE SEQUENCE [LARGE SCALE GENOMIC DNA]</scope>
    <source>
        <strain evidence="3">Uno3</strain>
    </source>
</reference>
<dbReference type="EMBL" id="BIFR01000001">
    <property type="protein sequence ID" value="GCE12301.1"/>
    <property type="molecule type" value="Genomic_DNA"/>
</dbReference>
<feature type="transmembrane region" description="Helical" evidence="1">
    <location>
        <begin position="265"/>
        <end position="288"/>
    </location>
</feature>
<dbReference type="AlphaFoldDB" id="A0A401ZZS8"/>
<accession>A0A401ZZS8</accession>
<feature type="transmembrane region" description="Helical" evidence="1">
    <location>
        <begin position="86"/>
        <end position="106"/>
    </location>
</feature>
<comment type="caution">
    <text evidence="2">The sequence shown here is derived from an EMBL/GenBank/DDBJ whole genome shotgun (WGS) entry which is preliminary data.</text>
</comment>
<evidence type="ECO:0000256" key="1">
    <source>
        <dbReference type="SAM" id="Phobius"/>
    </source>
</evidence>
<feature type="transmembrane region" description="Helical" evidence="1">
    <location>
        <begin position="227"/>
        <end position="253"/>
    </location>
</feature>
<feature type="transmembrane region" description="Helical" evidence="1">
    <location>
        <begin position="328"/>
        <end position="348"/>
    </location>
</feature>
<feature type="transmembrane region" description="Helical" evidence="1">
    <location>
        <begin position="381"/>
        <end position="402"/>
    </location>
</feature>
<keyword evidence="3" id="KW-1185">Reference proteome</keyword>
<feature type="transmembrane region" description="Helical" evidence="1">
    <location>
        <begin position="188"/>
        <end position="207"/>
    </location>
</feature>
<organism evidence="2 3">
    <name type="scientific">Tengunoibacter tsumagoiensis</name>
    <dbReference type="NCBI Taxonomy" id="2014871"/>
    <lineage>
        <taxon>Bacteria</taxon>
        <taxon>Bacillati</taxon>
        <taxon>Chloroflexota</taxon>
        <taxon>Ktedonobacteria</taxon>
        <taxon>Ktedonobacterales</taxon>
        <taxon>Dictyobacteraceae</taxon>
        <taxon>Tengunoibacter</taxon>
    </lineage>
</organism>
<gene>
    <name evidence="2" type="ORF">KTT_21600</name>
</gene>
<keyword evidence="1" id="KW-0812">Transmembrane</keyword>
<keyword evidence="1" id="KW-1133">Transmembrane helix</keyword>
<feature type="transmembrane region" description="Helical" evidence="1">
    <location>
        <begin position="54"/>
        <end position="77"/>
    </location>
</feature>
<evidence type="ECO:0000313" key="3">
    <source>
        <dbReference type="Proteomes" id="UP000287352"/>
    </source>
</evidence>
<sequence>MQQVQQRELPERISWARAIIFAVGFFFIAAILIGQLPSYIYIQLTASSLQGFEIGTLGLGVVCLAGFAVIEVIVLLFDPKPVLPPILFTGAGAVLAVLGLILSIVVTTTGCTPANHDCNQYFPTASTDLWSVWGGKFLWFQPKALDLLTIGLALLGVGVATIFYSILARREQHDSDRRDLGFTPGARWMMIGSILLLIVFLVAYTMNNEAGWGAKLLPGHPFAGLKLATLLISIVLGSAIFLAFGAFALRLHYLMRPIRKKTMPALYMIGALGLAQLGAILLLAWFFVYPLIAWVHGWTFIGLGSFLTLCSKADQIPASCSFSADAGYLADAIVTMNFFILFMAGIWGWKSHRNIVVITGVVLTAVLAFTALLMHTAPDQLVQAMMLCVAILVLATIWAVIARNEFAVIGENNLGCLGMWLVVGTCLFIYIGAFGFFSIPSFADEIEPNITFAPGASIDAFVVLIITGILAAVHFYFLTRNRYKV</sequence>
<feature type="transmembrane region" description="Helical" evidence="1">
    <location>
        <begin position="147"/>
        <end position="167"/>
    </location>
</feature>
<evidence type="ECO:0000313" key="2">
    <source>
        <dbReference type="EMBL" id="GCE12301.1"/>
    </source>
</evidence>
<feature type="transmembrane region" description="Helical" evidence="1">
    <location>
        <begin position="457"/>
        <end position="478"/>
    </location>
</feature>
<name>A0A401ZZS8_9CHLR</name>